<reference evidence="1 2" key="1">
    <citation type="submission" date="2016-10" db="EMBL/GenBank/DDBJ databases">
        <title>The genome sequence of Colletotrichum fioriniae PJ7.</title>
        <authorList>
            <person name="Baroncelli R."/>
        </authorList>
    </citation>
    <scope>NUCLEOTIDE SEQUENCE [LARGE SCALE GENOMIC DNA]</scope>
    <source>
        <strain evidence="1 2">Tom-12</strain>
    </source>
</reference>
<dbReference type="Proteomes" id="UP001227543">
    <property type="component" value="Unassembled WGS sequence"/>
</dbReference>
<proteinExistence type="predicted"/>
<gene>
    <name evidence="1" type="ORF">CTAM01_09705</name>
</gene>
<dbReference type="EMBL" id="MLFU01000040">
    <property type="protein sequence ID" value="KAK1492754.1"/>
    <property type="molecule type" value="Genomic_DNA"/>
</dbReference>
<protein>
    <submittedName>
        <fullName evidence="1">Uncharacterized protein</fullName>
    </submittedName>
</protein>
<evidence type="ECO:0000313" key="2">
    <source>
        <dbReference type="Proteomes" id="UP001227543"/>
    </source>
</evidence>
<accession>A0ABQ9R2B4</accession>
<dbReference type="RefSeq" id="XP_060379598.1">
    <property type="nucleotide sequence ID" value="XM_060525722.1"/>
</dbReference>
<evidence type="ECO:0000313" key="1">
    <source>
        <dbReference type="EMBL" id="KAK1492754.1"/>
    </source>
</evidence>
<name>A0ABQ9R2B4_9PEZI</name>
<sequence length="118" mass="12923">MPWPTVTFAETTAAAGWDDSFRDDVDCNVWSEGAEQPSDMLSRAKQQCASTQSLRVQMTGPAPEPSECPNLGRDGVMALVDFYACPLLPQGSVKNGTKSNNRIAQYSFWDKCTIDNAK</sequence>
<dbReference type="GeneID" id="85409960"/>
<organism evidence="1 2">
    <name type="scientific">Colletotrichum tamarilloi</name>
    <dbReference type="NCBI Taxonomy" id="1209934"/>
    <lineage>
        <taxon>Eukaryota</taxon>
        <taxon>Fungi</taxon>
        <taxon>Dikarya</taxon>
        <taxon>Ascomycota</taxon>
        <taxon>Pezizomycotina</taxon>
        <taxon>Sordariomycetes</taxon>
        <taxon>Hypocreomycetidae</taxon>
        <taxon>Glomerellales</taxon>
        <taxon>Glomerellaceae</taxon>
        <taxon>Colletotrichum</taxon>
        <taxon>Colletotrichum acutatum species complex</taxon>
    </lineage>
</organism>
<comment type="caution">
    <text evidence="1">The sequence shown here is derived from an EMBL/GenBank/DDBJ whole genome shotgun (WGS) entry which is preliminary data.</text>
</comment>
<keyword evidence="2" id="KW-1185">Reference proteome</keyword>